<dbReference type="GO" id="GO:0051536">
    <property type="term" value="F:iron-sulfur cluster binding"/>
    <property type="evidence" value="ECO:0007669"/>
    <property type="project" value="InterPro"/>
</dbReference>
<accession>A0A229UXD1</accession>
<dbReference type="EMBL" id="NMQW01000002">
    <property type="protein sequence ID" value="OXM88078.1"/>
    <property type="molecule type" value="Genomic_DNA"/>
</dbReference>
<feature type="domain" description="2Fe-2S ferredoxin-type" evidence="1">
    <location>
        <begin position="1"/>
        <end position="96"/>
    </location>
</feature>
<dbReference type="Pfam" id="PF00111">
    <property type="entry name" value="Fer2"/>
    <property type="match status" value="1"/>
</dbReference>
<dbReference type="Proteomes" id="UP000215509">
    <property type="component" value="Unassembled WGS sequence"/>
</dbReference>
<name>A0A229UXD1_9BACL</name>
<dbReference type="CDD" id="cd00207">
    <property type="entry name" value="fer2"/>
    <property type="match status" value="1"/>
</dbReference>
<reference evidence="2 3" key="1">
    <citation type="submission" date="2017-07" db="EMBL/GenBank/DDBJ databases">
        <title>Genome sequencing and assembly of Paenibacillus rigui.</title>
        <authorList>
            <person name="Mayilraj S."/>
        </authorList>
    </citation>
    <scope>NUCLEOTIDE SEQUENCE [LARGE SCALE GENOMIC DNA]</scope>
    <source>
        <strain evidence="2 3">JCM 16352</strain>
    </source>
</reference>
<evidence type="ECO:0000313" key="3">
    <source>
        <dbReference type="Proteomes" id="UP000215509"/>
    </source>
</evidence>
<comment type="caution">
    <text evidence="2">The sequence shown here is derived from an EMBL/GenBank/DDBJ whole genome shotgun (WGS) entry which is preliminary data.</text>
</comment>
<evidence type="ECO:0000313" key="2">
    <source>
        <dbReference type="EMBL" id="OXM88078.1"/>
    </source>
</evidence>
<gene>
    <name evidence="2" type="ORF">CF651_03025</name>
</gene>
<dbReference type="RefSeq" id="WP_094013325.1">
    <property type="nucleotide sequence ID" value="NZ_NMQW01000002.1"/>
</dbReference>
<dbReference type="Gene3D" id="3.10.20.30">
    <property type="match status" value="1"/>
</dbReference>
<dbReference type="InterPro" id="IPR001041">
    <property type="entry name" value="2Fe-2S_ferredoxin-type"/>
</dbReference>
<dbReference type="InterPro" id="IPR036010">
    <property type="entry name" value="2Fe-2S_ferredoxin-like_sf"/>
</dbReference>
<dbReference type="OrthoDB" id="9807864at2"/>
<sequence>MITIKGRKNQKQVEPDTGLTLLDLAMKHQVDWAFSCTRGTCARCRCLVTEGMEFLNQPTDAELDRLEPEEIEQGFRLACQAAVKQLGVVTVTHKPYF</sequence>
<keyword evidence="3" id="KW-1185">Reference proteome</keyword>
<organism evidence="2 3">
    <name type="scientific">Paenibacillus rigui</name>
    <dbReference type="NCBI Taxonomy" id="554312"/>
    <lineage>
        <taxon>Bacteria</taxon>
        <taxon>Bacillati</taxon>
        <taxon>Bacillota</taxon>
        <taxon>Bacilli</taxon>
        <taxon>Bacillales</taxon>
        <taxon>Paenibacillaceae</taxon>
        <taxon>Paenibacillus</taxon>
    </lineage>
</organism>
<dbReference type="SUPFAM" id="SSF54292">
    <property type="entry name" value="2Fe-2S ferredoxin-like"/>
    <property type="match status" value="1"/>
</dbReference>
<protein>
    <submittedName>
        <fullName evidence="2">Ferredoxin</fullName>
    </submittedName>
</protein>
<proteinExistence type="predicted"/>
<dbReference type="AlphaFoldDB" id="A0A229UXD1"/>
<dbReference type="PROSITE" id="PS51085">
    <property type="entry name" value="2FE2S_FER_2"/>
    <property type="match status" value="1"/>
</dbReference>
<dbReference type="InterPro" id="IPR012675">
    <property type="entry name" value="Beta-grasp_dom_sf"/>
</dbReference>
<evidence type="ECO:0000259" key="1">
    <source>
        <dbReference type="PROSITE" id="PS51085"/>
    </source>
</evidence>